<name>A0ABR8LJH6_9ALTE</name>
<proteinExistence type="predicted"/>
<organism evidence="3 4">
    <name type="scientific">Salinimonas profundi</name>
    <dbReference type="NCBI Taxonomy" id="2729140"/>
    <lineage>
        <taxon>Bacteria</taxon>
        <taxon>Pseudomonadati</taxon>
        <taxon>Pseudomonadota</taxon>
        <taxon>Gammaproteobacteria</taxon>
        <taxon>Alteromonadales</taxon>
        <taxon>Alteromonadaceae</taxon>
        <taxon>Alteromonas/Salinimonas group</taxon>
        <taxon>Salinimonas</taxon>
    </lineage>
</organism>
<feature type="signal peptide" evidence="1">
    <location>
        <begin position="1"/>
        <end position="26"/>
    </location>
</feature>
<feature type="chain" id="PRO_5045282395" description="TonB C-terminal domain-containing protein" evidence="1">
    <location>
        <begin position="27"/>
        <end position="165"/>
    </location>
</feature>
<sequence length="165" mass="17982">MPALKLKLSSLLIPAMLICCATPAMAQQGVGVTHYQELSSSLDKEASAQASQEATSPTSWQRANFHPLLYPRSMALKGVEGCAVYQTRISKDGEVKALNVVRSVPDTLKTSTLLQPAKLIKWQVPPGAEKSDEVKQFRINFCMGDTESSAQTRCDRFAALPCDTH</sequence>
<dbReference type="SUPFAM" id="SSF74653">
    <property type="entry name" value="TolA/TonB C-terminal domain"/>
    <property type="match status" value="1"/>
</dbReference>
<dbReference type="InterPro" id="IPR037682">
    <property type="entry name" value="TonB_C"/>
</dbReference>
<accession>A0ABR8LJH6</accession>
<dbReference type="Pfam" id="PF03544">
    <property type="entry name" value="TonB_C"/>
    <property type="match status" value="1"/>
</dbReference>
<keyword evidence="1" id="KW-0732">Signal</keyword>
<gene>
    <name evidence="3" type="ORF">HHX48_00715</name>
</gene>
<protein>
    <recommendedName>
        <fullName evidence="2">TonB C-terminal domain-containing protein</fullName>
    </recommendedName>
</protein>
<evidence type="ECO:0000259" key="2">
    <source>
        <dbReference type="Pfam" id="PF03544"/>
    </source>
</evidence>
<comment type="caution">
    <text evidence="3">The sequence shown here is derived from an EMBL/GenBank/DDBJ whole genome shotgun (WGS) entry which is preliminary data.</text>
</comment>
<evidence type="ECO:0000256" key="1">
    <source>
        <dbReference type="SAM" id="SignalP"/>
    </source>
</evidence>
<dbReference type="RefSeq" id="WP_191021733.1">
    <property type="nucleotide sequence ID" value="NZ_JABBXD010000001.1"/>
</dbReference>
<reference evidence="3 4" key="1">
    <citation type="submission" date="2020-04" db="EMBL/GenBank/DDBJ databases">
        <title>Salinimonas sp. HHU 13199.</title>
        <authorList>
            <person name="Cui X."/>
            <person name="Zhang D."/>
        </authorList>
    </citation>
    <scope>NUCLEOTIDE SEQUENCE [LARGE SCALE GENOMIC DNA]</scope>
    <source>
        <strain evidence="3 4">HHU 13199</strain>
    </source>
</reference>
<dbReference type="EMBL" id="JABBXD010000001">
    <property type="protein sequence ID" value="MBD3584255.1"/>
    <property type="molecule type" value="Genomic_DNA"/>
</dbReference>
<evidence type="ECO:0000313" key="3">
    <source>
        <dbReference type="EMBL" id="MBD3584255.1"/>
    </source>
</evidence>
<dbReference type="Proteomes" id="UP000624419">
    <property type="component" value="Unassembled WGS sequence"/>
</dbReference>
<dbReference type="Gene3D" id="3.30.1150.10">
    <property type="match status" value="1"/>
</dbReference>
<evidence type="ECO:0000313" key="4">
    <source>
        <dbReference type="Proteomes" id="UP000624419"/>
    </source>
</evidence>
<keyword evidence="4" id="KW-1185">Reference proteome</keyword>
<feature type="domain" description="TonB C-terminal" evidence="2">
    <location>
        <begin position="68"/>
        <end position="141"/>
    </location>
</feature>